<feature type="transmembrane region" description="Helical" evidence="7">
    <location>
        <begin position="738"/>
        <end position="759"/>
    </location>
</feature>
<dbReference type="SUPFAM" id="SSF52540">
    <property type="entry name" value="P-loop containing nucleoside triphosphate hydrolases"/>
    <property type="match status" value="1"/>
</dbReference>
<evidence type="ECO:0000313" key="9">
    <source>
        <dbReference type="EMBL" id="GIY15238.1"/>
    </source>
</evidence>
<dbReference type="GO" id="GO:0005319">
    <property type="term" value="F:lipid transporter activity"/>
    <property type="evidence" value="ECO:0007669"/>
    <property type="project" value="TreeGrafter"/>
</dbReference>
<keyword evidence="6 7" id="KW-0472">Membrane</keyword>
<evidence type="ECO:0000256" key="2">
    <source>
        <dbReference type="ARBA" id="ARBA00022448"/>
    </source>
</evidence>
<protein>
    <submittedName>
        <fullName evidence="9">ATP-binding cassette sub-family A member 17</fullName>
    </submittedName>
</protein>
<proteinExistence type="predicted"/>
<feature type="transmembrane region" description="Helical" evidence="7">
    <location>
        <begin position="679"/>
        <end position="700"/>
    </location>
</feature>
<keyword evidence="5 7" id="KW-1133">Transmembrane helix</keyword>
<dbReference type="EMBL" id="BPLQ01005508">
    <property type="protein sequence ID" value="GIY15238.1"/>
    <property type="molecule type" value="Genomic_DNA"/>
</dbReference>
<evidence type="ECO:0000256" key="6">
    <source>
        <dbReference type="ARBA" id="ARBA00023136"/>
    </source>
</evidence>
<dbReference type="GO" id="GO:0016887">
    <property type="term" value="F:ATP hydrolysis activity"/>
    <property type="evidence" value="ECO:0007669"/>
    <property type="project" value="InterPro"/>
</dbReference>
<evidence type="ECO:0000313" key="10">
    <source>
        <dbReference type="Proteomes" id="UP001054837"/>
    </source>
</evidence>
<dbReference type="AlphaFoldDB" id="A0AAV4QZZ4"/>
<dbReference type="InterPro" id="IPR017871">
    <property type="entry name" value="ABC_transporter-like_CS"/>
</dbReference>
<dbReference type="GO" id="GO:0140359">
    <property type="term" value="F:ABC-type transporter activity"/>
    <property type="evidence" value="ECO:0007669"/>
    <property type="project" value="InterPro"/>
</dbReference>
<keyword evidence="9" id="KW-0547">Nucleotide-binding</keyword>
<keyword evidence="2" id="KW-0813">Transport</keyword>
<evidence type="ECO:0000256" key="3">
    <source>
        <dbReference type="ARBA" id="ARBA00022692"/>
    </source>
</evidence>
<evidence type="ECO:0000256" key="7">
    <source>
        <dbReference type="SAM" id="Phobius"/>
    </source>
</evidence>
<dbReference type="Pfam" id="PF00005">
    <property type="entry name" value="ABC_tran"/>
    <property type="match status" value="1"/>
</dbReference>
<evidence type="ECO:0000256" key="1">
    <source>
        <dbReference type="ARBA" id="ARBA00004141"/>
    </source>
</evidence>
<accession>A0AAV4QZZ4</accession>
<keyword evidence="9" id="KW-0067">ATP-binding</keyword>
<evidence type="ECO:0000256" key="4">
    <source>
        <dbReference type="ARBA" id="ARBA00022737"/>
    </source>
</evidence>
<name>A0AAV4QZZ4_9ARAC</name>
<feature type="transmembrane region" description="Helical" evidence="7">
    <location>
        <begin position="641"/>
        <end position="659"/>
    </location>
</feature>
<feature type="transmembrane region" description="Helical" evidence="7">
    <location>
        <begin position="712"/>
        <end position="732"/>
    </location>
</feature>
<dbReference type="PROSITE" id="PS00211">
    <property type="entry name" value="ABC_TRANSPORTER_1"/>
    <property type="match status" value="1"/>
</dbReference>
<organism evidence="9 10">
    <name type="scientific">Caerostris darwini</name>
    <dbReference type="NCBI Taxonomy" id="1538125"/>
    <lineage>
        <taxon>Eukaryota</taxon>
        <taxon>Metazoa</taxon>
        <taxon>Ecdysozoa</taxon>
        <taxon>Arthropoda</taxon>
        <taxon>Chelicerata</taxon>
        <taxon>Arachnida</taxon>
        <taxon>Araneae</taxon>
        <taxon>Araneomorphae</taxon>
        <taxon>Entelegynae</taxon>
        <taxon>Araneoidea</taxon>
        <taxon>Araneidae</taxon>
        <taxon>Caerostris</taxon>
    </lineage>
</organism>
<dbReference type="PANTHER" id="PTHR19229">
    <property type="entry name" value="ATP-BINDING CASSETTE TRANSPORTER SUBFAMILY A ABCA"/>
    <property type="match status" value="1"/>
</dbReference>
<dbReference type="Gene3D" id="3.40.50.300">
    <property type="entry name" value="P-loop containing nucleotide triphosphate hydrolases"/>
    <property type="match status" value="1"/>
</dbReference>
<keyword evidence="10" id="KW-1185">Reference proteome</keyword>
<feature type="domain" description="ABC transporter" evidence="8">
    <location>
        <begin position="52"/>
        <end position="316"/>
    </location>
</feature>
<dbReference type="InterPro" id="IPR013525">
    <property type="entry name" value="ABC2_TM"/>
</dbReference>
<reference evidence="9 10" key="1">
    <citation type="submission" date="2021-06" db="EMBL/GenBank/DDBJ databases">
        <title>Caerostris darwini draft genome.</title>
        <authorList>
            <person name="Kono N."/>
            <person name="Arakawa K."/>
        </authorList>
    </citation>
    <scope>NUCLEOTIDE SEQUENCE [LARGE SCALE GENOMIC DNA]</scope>
</reference>
<dbReference type="GO" id="GO:0005524">
    <property type="term" value="F:ATP binding"/>
    <property type="evidence" value="ECO:0007669"/>
    <property type="project" value="UniProtKB-KW"/>
</dbReference>
<dbReference type="Pfam" id="PF12698">
    <property type="entry name" value="ABC2_membrane_3"/>
    <property type="match status" value="1"/>
</dbReference>
<dbReference type="PANTHER" id="PTHR19229:SF36">
    <property type="entry name" value="ATP-BINDING CASSETTE SUB-FAMILY A MEMBER 2"/>
    <property type="match status" value="1"/>
</dbReference>
<evidence type="ECO:0000256" key="5">
    <source>
        <dbReference type="ARBA" id="ARBA00022989"/>
    </source>
</evidence>
<gene>
    <name evidence="9" type="primary">Abca17</name>
    <name evidence="9" type="ORF">CDAR_35031</name>
</gene>
<dbReference type="GO" id="GO:0016020">
    <property type="term" value="C:membrane"/>
    <property type="evidence" value="ECO:0007669"/>
    <property type="project" value="UniProtKB-SubCell"/>
</dbReference>
<keyword evidence="4" id="KW-0677">Repeat</keyword>
<comment type="subcellular location">
    <subcellularLocation>
        <location evidence="1">Membrane</location>
        <topology evidence="1">Multi-pass membrane protein</topology>
    </subcellularLocation>
</comment>
<dbReference type="Proteomes" id="UP001054837">
    <property type="component" value="Unassembled WGS sequence"/>
</dbReference>
<comment type="caution">
    <text evidence="9">The sequence shown here is derived from an EMBL/GenBank/DDBJ whole genome shotgun (WGS) entry which is preliminary data.</text>
</comment>
<sequence>MGMIIINVLSSSQIDYWSGPKSPQTEVIESFCPHELKPEFFEKDPLGPRPTIEFKHVTKVFKKGGKPSVEKLSLKAYRNQITVLLGHESSGKSTAVSLLLGKYRPTSGKAFIKGCNVSIKSESRIIPRFLGFCPDHDVFFDHLSVEENMYFFCKMKDFESEGLKSQIDHILGILDLELKRKSVAGSLSPGWQRKLSVAAALVGESEVSFIDDILKNFSKAILEEETDEACFAFLKVEVVVMDNPTSRMDSYSRRIVWEALKTEKTFRTIFITTAYMREAEAIGDRIGVIDGGELQKFGSADFIKKNYGAGYHLIIEKDESCTVSDVTSLVNRHAPGSKLHSSNGTLKYVLPPNKTYAFQFLFSELEEKKEALKVNSYYVTRVTMKELFDKVSLKAQSPSLSRLPDFGKEAVPDDELLTGLKEDSQNVLFIKERNQKFTLFFQQGMAVLKNRCLFSLRNILLLLSQLLAMPLIFFSSNIHKEYHTNSPTVLSLGISGAPVKVQYSVDPSDKKSKELSDIYASLFHPPHQAFLVDSREENLNEHLLEIAEADPFEYYKKYFMAADFSSDANGTSVTAFYHNKAIHSPALSLLFAHNAILRSVTKSERRRFQIINHPLQMKNHVAGIVSATNSLLSSFLVAQDLLLSVSIVMAGFMLALVRMRASYLMCRFYYWTLTFLYDFGLYLLACVLLLATFAIAGSYGSRDPDQLGRITLVLVVHGVVGLLFVYCCSFFPKSPATGYIFIFLYYILGLAVIFILSLVEDNLSSGTYESLDTLFSLCLPCYSFGQAFLNLNKNWVNNQACNKEEVLLSCEKYGDSVGYFLNRCCKGKYLTFNPTVYKQFI</sequence>
<dbReference type="InterPro" id="IPR027417">
    <property type="entry name" value="P-loop_NTPase"/>
</dbReference>
<keyword evidence="3 7" id="KW-0812">Transmembrane</keyword>
<dbReference type="PROSITE" id="PS50893">
    <property type="entry name" value="ABC_TRANSPORTER_2"/>
    <property type="match status" value="1"/>
</dbReference>
<evidence type="ECO:0000259" key="8">
    <source>
        <dbReference type="PROSITE" id="PS50893"/>
    </source>
</evidence>
<dbReference type="InterPro" id="IPR003439">
    <property type="entry name" value="ABC_transporter-like_ATP-bd"/>
</dbReference>
<dbReference type="InterPro" id="IPR026082">
    <property type="entry name" value="ABCA"/>
</dbReference>